<organism evidence="4 5">
    <name type="scientific">Ecytonucleospora hepatopenaei</name>
    <dbReference type="NCBI Taxonomy" id="646526"/>
    <lineage>
        <taxon>Eukaryota</taxon>
        <taxon>Fungi</taxon>
        <taxon>Fungi incertae sedis</taxon>
        <taxon>Microsporidia</taxon>
        <taxon>Enterocytozoonidae</taxon>
        <taxon>Ecytonucleospora</taxon>
    </lineage>
</organism>
<keyword evidence="3" id="KW-0732">Signal</keyword>
<keyword evidence="2" id="KW-0472">Membrane</keyword>
<evidence type="ECO:0000256" key="2">
    <source>
        <dbReference type="SAM" id="Phobius"/>
    </source>
</evidence>
<sequence>MLYFVLLIIQCTFLDVHDKAILENSKRRSNPVLAPKIKSLYDNIDKERKLFNKKISKEVKHEDTPKLTKPETKKRINAKNTNKNESIDTNTFKWIATGVIIAFVAFIIIFSIIIKCTK</sequence>
<gene>
    <name evidence="4" type="ORF">EHP00_1010</name>
</gene>
<comment type="caution">
    <text evidence="4">The sequence shown here is derived from an EMBL/GenBank/DDBJ whole genome shotgun (WGS) entry which is preliminary data.</text>
</comment>
<dbReference type="AlphaFoldDB" id="A0A1W0E651"/>
<proteinExistence type="predicted"/>
<dbReference type="EMBL" id="MNPJ01000017">
    <property type="protein sequence ID" value="OQS54731.1"/>
    <property type="molecule type" value="Genomic_DNA"/>
</dbReference>
<name>A0A1W0E651_9MICR</name>
<feature type="chain" id="PRO_5012076927" evidence="3">
    <location>
        <begin position="19"/>
        <end position="118"/>
    </location>
</feature>
<feature type="region of interest" description="Disordered" evidence="1">
    <location>
        <begin position="61"/>
        <end position="80"/>
    </location>
</feature>
<keyword evidence="2" id="KW-0812">Transmembrane</keyword>
<feature type="signal peptide" evidence="3">
    <location>
        <begin position="1"/>
        <end position="18"/>
    </location>
</feature>
<dbReference type="Proteomes" id="UP000192758">
    <property type="component" value="Unassembled WGS sequence"/>
</dbReference>
<evidence type="ECO:0000313" key="4">
    <source>
        <dbReference type="EMBL" id="OQS54731.1"/>
    </source>
</evidence>
<feature type="compositionally biased region" description="Basic and acidic residues" evidence="1">
    <location>
        <begin position="61"/>
        <end position="74"/>
    </location>
</feature>
<evidence type="ECO:0000256" key="3">
    <source>
        <dbReference type="SAM" id="SignalP"/>
    </source>
</evidence>
<feature type="transmembrane region" description="Helical" evidence="2">
    <location>
        <begin position="94"/>
        <end position="114"/>
    </location>
</feature>
<dbReference type="VEuPathDB" id="MicrosporidiaDB:EHP00_1010"/>
<evidence type="ECO:0000313" key="5">
    <source>
        <dbReference type="Proteomes" id="UP000192758"/>
    </source>
</evidence>
<evidence type="ECO:0000256" key="1">
    <source>
        <dbReference type="SAM" id="MobiDB-lite"/>
    </source>
</evidence>
<reference evidence="4 5" key="1">
    <citation type="journal article" date="2017" name="Environ. Microbiol.">
        <title>Decay of the glycolytic pathway and adaptation to intranuclear parasitism within Enterocytozoonidae microsporidia.</title>
        <authorList>
            <person name="Wiredu Boakye D."/>
            <person name="Jaroenlak P."/>
            <person name="Prachumwat A."/>
            <person name="Williams T.A."/>
            <person name="Bateman K.S."/>
            <person name="Itsathitphaisarn O."/>
            <person name="Sritunyalucksana K."/>
            <person name="Paszkiewicz K.H."/>
            <person name="Moore K.A."/>
            <person name="Stentiford G.D."/>
            <person name="Williams B.A."/>
        </authorList>
    </citation>
    <scope>NUCLEOTIDE SEQUENCE [LARGE SCALE GENOMIC DNA]</scope>
    <source>
        <strain evidence="4 5">TH1</strain>
    </source>
</reference>
<protein>
    <submittedName>
        <fullName evidence="4">Uncharacterized protein</fullName>
    </submittedName>
</protein>
<accession>A0A1W0E651</accession>
<keyword evidence="5" id="KW-1185">Reference proteome</keyword>
<keyword evidence="2" id="KW-1133">Transmembrane helix</keyword>